<evidence type="ECO:0000256" key="3">
    <source>
        <dbReference type="ARBA" id="ARBA00023163"/>
    </source>
</evidence>
<reference evidence="6" key="1">
    <citation type="journal article" date="2014" name="Int. J. Syst. Evol. Microbiol.">
        <title>Complete genome sequence of Corynebacterium casei LMG S-19264T (=DSM 44701T), isolated from a smear-ripened cheese.</title>
        <authorList>
            <consortium name="US DOE Joint Genome Institute (JGI-PGF)"/>
            <person name="Walter F."/>
            <person name="Albersmeier A."/>
            <person name="Kalinowski J."/>
            <person name="Ruckert C."/>
        </authorList>
    </citation>
    <scope>NUCLEOTIDE SEQUENCE</scope>
    <source>
        <strain evidence="6">NBRC 110023</strain>
    </source>
</reference>
<keyword evidence="1" id="KW-0805">Transcription regulation</keyword>
<feature type="transmembrane region" description="Helical" evidence="4">
    <location>
        <begin position="92"/>
        <end position="113"/>
    </location>
</feature>
<protein>
    <submittedName>
        <fullName evidence="6">Transcriptional regulator</fullName>
    </submittedName>
</protein>
<dbReference type="InterPro" id="IPR036390">
    <property type="entry name" value="WH_DNA-bd_sf"/>
</dbReference>
<name>A0AA37T1Z7_9ALTE</name>
<keyword evidence="3" id="KW-0804">Transcription</keyword>
<dbReference type="InterPro" id="IPR036388">
    <property type="entry name" value="WH-like_DNA-bd_sf"/>
</dbReference>
<dbReference type="Pfam" id="PF01638">
    <property type="entry name" value="HxlR"/>
    <property type="match status" value="1"/>
</dbReference>
<evidence type="ECO:0000256" key="2">
    <source>
        <dbReference type="ARBA" id="ARBA00023125"/>
    </source>
</evidence>
<dbReference type="PANTHER" id="PTHR33204:SF18">
    <property type="entry name" value="TRANSCRIPTIONAL REGULATORY PROTEIN"/>
    <property type="match status" value="1"/>
</dbReference>
<dbReference type="Proteomes" id="UP001156601">
    <property type="component" value="Unassembled WGS sequence"/>
</dbReference>
<dbReference type="GO" id="GO:0003677">
    <property type="term" value="F:DNA binding"/>
    <property type="evidence" value="ECO:0007669"/>
    <property type="project" value="UniProtKB-KW"/>
</dbReference>
<evidence type="ECO:0000256" key="4">
    <source>
        <dbReference type="SAM" id="Phobius"/>
    </source>
</evidence>
<feature type="domain" description="HTH hxlR-type" evidence="5">
    <location>
        <begin position="23"/>
        <end position="122"/>
    </location>
</feature>
<comment type="caution">
    <text evidence="6">The sequence shown here is derived from an EMBL/GenBank/DDBJ whole genome shotgun (WGS) entry which is preliminary data.</text>
</comment>
<keyword evidence="2" id="KW-0238">DNA-binding</keyword>
<dbReference type="SUPFAM" id="SSF46785">
    <property type="entry name" value="Winged helix' DNA-binding domain"/>
    <property type="match status" value="1"/>
</dbReference>
<keyword evidence="4" id="KW-0472">Membrane</keyword>
<accession>A0AA37T1Z7</accession>
<dbReference type="PANTHER" id="PTHR33204">
    <property type="entry name" value="TRANSCRIPTIONAL REGULATOR, MARR FAMILY"/>
    <property type="match status" value="1"/>
</dbReference>
<evidence type="ECO:0000313" key="7">
    <source>
        <dbReference type="Proteomes" id="UP001156601"/>
    </source>
</evidence>
<keyword evidence="7" id="KW-1185">Reference proteome</keyword>
<dbReference type="AlphaFoldDB" id="A0AA37T1Z7"/>
<keyword evidence="4" id="KW-0812">Transmembrane</keyword>
<sequence>MSNSLYMKNKNIRKNSPVPLKECGVFSAADLVGDKWTLLILREAFYGIVRFDDIRVDLNIPRSVLTNRLKKLVANNIMYREPYREDNSRTRYLYMLTPQGASLAPVIIALMQWGDHYIKKGNSPLTLLHKESGEQLKVAIVRENAEDVSLTDISININE</sequence>
<reference evidence="6" key="2">
    <citation type="submission" date="2023-01" db="EMBL/GenBank/DDBJ databases">
        <title>Draft genome sequence of Agaribacter marinus strain NBRC 110023.</title>
        <authorList>
            <person name="Sun Q."/>
            <person name="Mori K."/>
        </authorList>
    </citation>
    <scope>NUCLEOTIDE SEQUENCE</scope>
    <source>
        <strain evidence="6">NBRC 110023</strain>
    </source>
</reference>
<evidence type="ECO:0000259" key="5">
    <source>
        <dbReference type="PROSITE" id="PS51118"/>
    </source>
</evidence>
<evidence type="ECO:0000313" key="6">
    <source>
        <dbReference type="EMBL" id="GLR70195.1"/>
    </source>
</evidence>
<organism evidence="6 7">
    <name type="scientific">Agaribacter marinus</name>
    <dbReference type="NCBI Taxonomy" id="1431249"/>
    <lineage>
        <taxon>Bacteria</taxon>
        <taxon>Pseudomonadati</taxon>
        <taxon>Pseudomonadota</taxon>
        <taxon>Gammaproteobacteria</taxon>
        <taxon>Alteromonadales</taxon>
        <taxon>Alteromonadaceae</taxon>
        <taxon>Agaribacter</taxon>
    </lineage>
</organism>
<gene>
    <name evidence="6" type="ORF">GCM10007852_11030</name>
</gene>
<evidence type="ECO:0000256" key="1">
    <source>
        <dbReference type="ARBA" id="ARBA00023015"/>
    </source>
</evidence>
<proteinExistence type="predicted"/>
<keyword evidence="4" id="KW-1133">Transmembrane helix</keyword>
<dbReference type="EMBL" id="BSOT01000005">
    <property type="protein sequence ID" value="GLR70195.1"/>
    <property type="molecule type" value="Genomic_DNA"/>
</dbReference>
<dbReference type="InterPro" id="IPR002577">
    <property type="entry name" value="HTH_HxlR"/>
</dbReference>
<dbReference type="Gene3D" id="1.10.10.10">
    <property type="entry name" value="Winged helix-like DNA-binding domain superfamily/Winged helix DNA-binding domain"/>
    <property type="match status" value="1"/>
</dbReference>
<dbReference type="PROSITE" id="PS51118">
    <property type="entry name" value="HTH_HXLR"/>
    <property type="match status" value="1"/>
</dbReference>